<evidence type="ECO:0000256" key="1">
    <source>
        <dbReference type="SAM" id="Phobius"/>
    </source>
</evidence>
<keyword evidence="1" id="KW-0812">Transmembrane</keyword>
<protein>
    <submittedName>
        <fullName evidence="2">Uncharacterized protein</fullName>
    </submittedName>
</protein>
<feature type="transmembrane region" description="Helical" evidence="1">
    <location>
        <begin position="34"/>
        <end position="57"/>
    </location>
</feature>
<accession>A0A382UQN9</accession>
<sequence>VSPQSAFWRYTAFQIPGWIIASVGGWWLHYSLNVPAWISASILVVWVVKDYALYPVLRFAYEADSRRRIEHLIGIHGTA</sequence>
<keyword evidence="1" id="KW-0472">Membrane</keyword>
<gene>
    <name evidence="2" type="ORF">METZ01_LOCUS388882</name>
</gene>
<feature type="non-terminal residue" evidence="2">
    <location>
        <position position="1"/>
    </location>
</feature>
<feature type="non-terminal residue" evidence="2">
    <location>
        <position position="79"/>
    </location>
</feature>
<keyword evidence="1" id="KW-1133">Transmembrane helix</keyword>
<dbReference type="AlphaFoldDB" id="A0A382UQN9"/>
<name>A0A382UQN9_9ZZZZ</name>
<reference evidence="2" key="1">
    <citation type="submission" date="2018-05" db="EMBL/GenBank/DDBJ databases">
        <authorList>
            <person name="Lanie J.A."/>
            <person name="Ng W.-L."/>
            <person name="Kazmierczak K.M."/>
            <person name="Andrzejewski T.M."/>
            <person name="Davidsen T.M."/>
            <person name="Wayne K.J."/>
            <person name="Tettelin H."/>
            <person name="Glass J.I."/>
            <person name="Rusch D."/>
            <person name="Podicherti R."/>
            <person name="Tsui H.-C.T."/>
            <person name="Winkler M.E."/>
        </authorList>
    </citation>
    <scope>NUCLEOTIDE SEQUENCE</scope>
</reference>
<organism evidence="2">
    <name type="scientific">marine metagenome</name>
    <dbReference type="NCBI Taxonomy" id="408172"/>
    <lineage>
        <taxon>unclassified sequences</taxon>
        <taxon>metagenomes</taxon>
        <taxon>ecological metagenomes</taxon>
    </lineage>
</organism>
<evidence type="ECO:0000313" key="2">
    <source>
        <dbReference type="EMBL" id="SVD36028.1"/>
    </source>
</evidence>
<proteinExistence type="predicted"/>
<dbReference type="EMBL" id="UINC01145727">
    <property type="protein sequence ID" value="SVD36028.1"/>
    <property type="molecule type" value="Genomic_DNA"/>
</dbReference>